<feature type="domain" description="Serpin" evidence="7">
    <location>
        <begin position="116"/>
        <end position="445"/>
    </location>
</feature>
<keyword evidence="9" id="KW-1185">Reference proteome</keyword>
<dbReference type="PANTHER" id="PTHR11461">
    <property type="entry name" value="SERINE PROTEASE INHIBITOR, SERPIN"/>
    <property type="match status" value="1"/>
</dbReference>
<feature type="compositionally biased region" description="Basic and acidic residues" evidence="6">
    <location>
        <begin position="1089"/>
        <end position="1101"/>
    </location>
</feature>
<dbReference type="InterPro" id="IPR042178">
    <property type="entry name" value="Serpin_sf_1"/>
</dbReference>
<keyword evidence="3" id="KW-0722">Serine protease inhibitor</keyword>
<keyword evidence="2" id="KW-0646">Protease inhibitor</keyword>
<dbReference type="GO" id="GO:0005615">
    <property type="term" value="C:extracellular space"/>
    <property type="evidence" value="ECO:0007669"/>
    <property type="project" value="InterPro"/>
</dbReference>
<dbReference type="GO" id="GO:0004867">
    <property type="term" value="F:serine-type endopeptidase inhibitor activity"/>
    <property type="evidence" value="ECO:0007669"/>
    <property type="project" value="UniProtKB-KW"/>
</dbReference>
<evidence type="ECO:0000256" key="5">
    <source>
        <dbReference type="SAM" id="Coils"/>
    </source>
</evidence>
<dbReference type="EMBL" id="JABDTM020027368">
    <property type="protein sequence ID" value="KAH0810637.1"/>
    <property type="molecule type" value="Genomic_DNA"/>
</dbReference>
<dbReference type="InterPro" id="IPR042185">
    <property type="entry name" value="Serpin_sf_2"/>
</dbReference>
<evidence type="ECO:0000313" key="9">
    <source>
        <dbReference type="Proteomes" id="UP000719412"/>
    </source>
</evidence>
<feature type="region of interest" description="Disordered" evidence="6">
    <location>
        <begin position="1031"/>
        <end position="1143"/>
    </location>
</feature>
<evidence type="ECO:0000256" key="3">
    <source>
        <dbReference type="ARBA" id="ARBA00022900"/>
    </source>
</evidence>
<sequence>MQLSSLKALHKKYEIKSITSYTSLRQRGSCLFCRRLQINESPAPDVGAGTRSAQKNNAAVMNGDPLPTAVPKINMRRLTADTGQSALCKPHQDIGNGGRMISAKLLEEFSCGRHLLPLFTLKMQSRHQANVLFCPFPTETLLALIYAGAGYDISEELRVILGYRPHHEDMMVSTFKTVTNTLKDAYDHTDSMKIFNKMYIKRNCDVTAFREMASANFDVEVEHIDFTYPDKASKEIRHWIREKTGLVVKNPRTMVVCNTDAIFVSVTYFSAVWLAQMPLFATARGIFYVTAKKVAFVDTMYFVAQCHYHESKTFKAIFLELFFNTPNASMVIVLPNESSGIWSLQNKIPYIFGMNSFKLECVQVALPKFKLTKKFSYKPIFQKMGTKLFKNGGPNYSQITGKYHFLKINDIVQVASIVVDEEGVRVKQKSSGNDNCVVNLRISSRKYLGDDLQKNVKRLCCSLAPPLKCPKCNPRKKKLAPPKMRIINISLTLLLVLGSSRGSAAAATKGLPDGSSGEATQIPEASDVGTKNSETDPVNDVAGPQLPKDRTGPLSPPPINPKMKRCARRENVRSRHRSATLSLARRDVTQRQIQRCEECRNGFSCRKYNMCSGCNIICSGLTTPQPPRFNTETVLSEEPRREAQGPEGVQDVDDTPVIVSSRFGEEQNGASQPVYYSLGSVGPGVLMRLFTKIFTVPSPDNFEELVVLGRLKNSQKIPNLNHLVIIDLAQAFGRGNKSAADVHHFENSDSTTTGLVENLDKRLGEAIAKKMQEANGNLSMDEINKIVDQVMKETSQNVGLVQEPVTPTVESGTRCSVDEAMEDLLDVIPSSGHQHKEKPQQSGYKEEPQDVPEEDSSEEIKNPPVIQDNLGVLGKSLPEDAYVDDNEEARANLPLEDGYVDDNEESRANVPLEDGDVDDNEEARANVPLEDGYIDDNEEARPIVINENKSQPPLQDAKKDPVPKETVDSPDKQVEVFGVSDAVRPLPNSESQVTPEPGNVQNEMIGESAPESENENLEESVLKIVEDSLKTASDGESAWRNMDQDEGLVRQEESGPIYEEFPKKNQANSESNMKVFDQPEPKPQMMESRQGDLLERQESDKNAAIFEDNDVSESKSEEDVGPPVTMPTTRPHLDPSDPDPELPRLVDPPMIIKMPMPEVENPGQFPGSASSEERSNYFGALVPAKNSGVTDSRMKKLYYVGKDINLPLKMFQDENGVLKLRVDTDALCNCKNKNCTKAHIGEDLERKIVERDNGVLPELQVNYKRDQESVDSRVVKRSPKVDSGSSNSVGGDYKFEDLKEELENEIEKLDENIDKYKEENRNWLNKGTVALFKEVEKAKEVDDMITLANSILSWMKDLATKHLSS</sequence>
<protein>
    <recommendedName>
        <fullName evidence="7">Serpin domain-containing protein</fullName>
    </recommendedName>
</protein>
<comment type="caution">
    <text evidence="8">The sequence shown here is derived from an EMBL/GenBank/DDBJ whole genome shotgun (WGS) entry which is preliminary data.</text>
</comment>
<dbReference type="Gene3D" id="3.30.497.10">
    <property type="entry name" value="Antithrombin, subunit I, domain 2"/>
    <property type="match status" value="1"/>
</dbReference>
<evidence type="ECO:0000256" key="1">
    <source>
        <dbReference type="ARBA" id="ARBA00009500"/>
    </source>
</evidence>
<comment type="similarity">
    <text evidence="1 4">Belongs to the serpin family.</text>
</comment>
<dbReference type="InterPro" id="IPR000215">
    <property type="entry name" value="Serpin_fam"/>
</dbReference>
<reference evidence="8" key="1">
    <citation type="journal article" date="2020" name="J Insects Food Feed">
        <title>The yellow mealworm (Tenebrio molitor) genome: a resource for the emerging insects as food and feed industry.</title>
        <authorList>
            <person name="Eriksson T."/>
            <person name="Andere A."/>
            <person name="Kelstrup H."/>
            <person name="Emery V."/>
            <person name="Picard C."/>
        </authorList>
    </citation>
    <scope>NUCLEOTIDE SEQUENCE</scope>
    <source>
        <strain evidence="8">Stoneville</strain>
        <tissue evidence="8">Whole head</tissue>
    </source>
</reference>
<feature type="region of interest" description="Disordered" evidence="6">
    <location>
        <begin position="893"/>
        <end position="1018"/>
    </location>
</feature>
<name>A0A8J6L8D4_TENMO</name>
<gene>
    <name evidence="8" type="ORF">GEV33_012155</name>
</gene>
<evidence type="ECO:0000256" key="2">
    <source>
        <dbReference type="ARBA" id="ARBA00022690"/>
    </source>
</evidence>
<dbReference type="SMART" id="SM00093">
    <property type="entry name" value="SERPIN"/>
    <property type="match status" value="1"/>
</dbReference>
<feature type="compositionally biased region" description="Polar residues" evidence="6">
    <location>
        <begin position="988"/>
        <end position="1002"/>
    </location>
</feature>
<dbReference type="Proteomes" id="UP000719412">
    <property type="component" value="Unassembled WGS sequence"/>
</dbReference>
<reference evidence="8" key="2">
    <citation type="submission" date="2021-08" db="EMBL/GenBank/DDBJ databases">
        <authorList>
            <person name="Eriksson T."/>
        </authorList>
    </citation>
    <scope>NUCLEOTIDE SEQUENCE</scope>
    <source>
        <strain evidence="8">Stoneville</strain>
        <tissue evidence="8">Whole head</tissue>
    </source>
</reference>
<feature type="region of interest" description="Disordered" evidence="6">
    <location>
        <begin position="831"/>
        <end position="872"/>
    </location>
</feature>
<keyword evidence="5" id="KW-0175">Coiled coil</keyword>
<organism evidence="8 9">
    <name type="scientific">Tenebrio molitor</name>
    <name type="common">Yellow mealworm beetle</name>
    <dbReference type="NCBI Taxonomy" id="7067"/>
    <lineage>
        <taxon>Eukaryota</taxon>
        <taxon>Metazoa</taxon>
        <taxon>Ecdysozoa</taxon>
        <taxon>Arthropoda</taxon>
        <taxon>Hexapoda</taxon>
        <taxon>Insecta</taxon>
        <taxon>Pterygota</taxon>
        <taxon>Neoptera</taxon>
        <taxon>Endopterygota</taxon>
        <taxon>Coleoptera</taxon>
        <taxon>Polyphaga</taxon>
        <taxon>Cucujiformia</taxon>
        <taxon>Tenebrionidae</taxon>
        <taxon>Tenebrio</taxon>
    </lineage>
</organism>
<feature type="compositionally biased region" description="Basic and acidic residues" evidence="6">
    <location>
        <begin position="956"/>
        <end position="974"/>
    </location>
</feature>
<proteinExistence type="inferred from homology"/>
<evidence type="ECO:0000256" key="6">
    <source>
        <dbReference type="SAM" id="MobiDB-lite"/>
    </source>
</evidence>
<dbReference type="Gene3D" id="2.30.39.10">
    <property type="entry name" value="Alpha-1-antitrypsin, domain 1"/>
    <property type="match status" value="1"/>
</dbReference>
<evidence type="ECO:0000256" key="4">
    <source>
        <dbReference type="RuleBase" id="RU000411"/>
    </source>
</evidence>
<dbReference type="InterPro" id="IPR023796">
    <property type="entry name" value="Serpin_dom"/>
</dbReference>
<evidence type="ECO:0000259" key="7">
    <source>
        <dbReference type="SMART" id="SM00093"/>
    </source>
</evidence>
<accession>A0A8J6L8D4</accession>
<dbReference type="InterPro" id="IPR036186">
    <property type="entry name" value="Serpin_sf"/>
</dbReference>
<dbReference type="SUPFAM" id="SSF56574">
    <property type="entry name" value="Serpins"/>
    <property type="match status" value="1"/>
</dbReference>
<dbReference type="PANTHER" id="PTHR11461:SF211">
    <property type="entry name" value="GH10112P-RELATED"/>
    <property type="match status" value="1"/>
</dbReference>
<dbReference type="Pfam" id="PF00079">
    <property type="entry name" value="Serpin"/>
    <property type="match status" value="1"/>
</dbReference>
<feature type="coiled-coil region" evidence="5">
    <location>
        <begin position="1292"/>
        <end position="1326"/>
    </location>
</feature>
<feature type="region of interest" description="Disordered" evidence="6">
    <location>
        <begin position="505"/>
        <end position="578"/>
    </location>
</feature>
<evidence type="ECO:0000313" key="8">
    <source>
        <dbReference type="EMBL" id="KAH0810637.1"/>
    </source>
</evidence>